<keyword evidence="1" id="KW-1133">Transmembrane helix</keyword>
<feature type="transmembrane region" description="Helical" evidence="1">
    <location>
        <begin position="52"/>
        <end position="76"/>
    </location>
</feature>
<keyword evidence="1" id="KW-0472">Membrane</keyword>
<keyword evidence="3" id="KW-1185">Reference proteome</keyword>
<dbReference type="EMBL" id="HQ630627">
    <property type="protein sequence ID" value="AEH03495.1"/>
    <property type="molecule type" value="Genomic_DNA"/>
</dbReference>
<organismHost>
    <name type="scientific">Pseudomonas aeruginosa</name>
    <dbReference type="NCBI Taxonomy" id="287"/>
</organismHost>
<accession>F8SJV0</accession>
<keyword evidence="1" id="KW-0812">Transmembrane</keyword>
<organism evidence="2 3">
    <name type="scientific">Pseudomonas phage PhiPA3</name>
    <name type="common">Pseudomonas aeruginosa phage PhiPA3</name>
    <dbReference type="NCBI Taxonomy" id="998086"/>
    <lineage>
        <taxon>Viruses</taxon>
        <taxon>Duplodnaviria</taxon>
        <taxon>Heunggongvirae</taxon>
        <taxon>Uroviricota</taxon>
        <taxon>Caudoviricetes</taxon>
        <taxon>Chimalliviridae</taxon>
        <taxon>Miltoncavirus</taxon>
        <taxon>Miltoncavirus PhiPA3</taxon>
    </lineage>
</organism>
<protein>
    <submittedName>
        <fullName evidence="2">Uncharacterized protein 071</fullName>
    </submittedName>
</protein>
<dbReference type="KEGG" id="vg:26643600"/>
<dbReference type="Proteomes" id="UP000008388">
    <property type="component" value="Segment"/>
</dbReference>
<dbReference type="RefSeq" id="YP_009217151.1">
    <property type="nucleotide sequence ID" value="NC_028999.1"/>
</dbReference>
<sequence length="86" mass="9995">MELFHNPLAVVYFLISPIGIFLFVLILLWGLIAQRWIVYGYPKHSFLRRLNWLVWLGITLLYLMVFLSSLGCVFAFPTSSVCNVWG</sequence>
<feature type="transmembrane region" description="Helical" evidence="1">
    <location>
        <begin position="12"/>
        <end position="32"/>
    </location>
</feature>
<gene>
    <name evidence="2" type="primary">071</name>
</gene>
<reference evidence="2 3" key="1">
    <citation type="journal article" date="2011" name="Microbiology">
        <title>The Pseudomonas aeruginosa generalized transducing phage phiPA3 is a new member of the phiKZ-like group of 'jumbo' phages, and infects model laboratory strains and clinical isolates from cystic fibrosis patients.</title>
        <authorList>
            <person name="Monson R."/>
            <person name="Foulds I."/>
            <person name="Foweraker J."/>
            <person name="Welch M."/>
            <person name="Salmond G.P."/>
        </authorList>
    </citation>
    <scope>NUCLEOTIDE SEQUENCE [LARGE SCALE GENOMIC DNA]</scope>
</reference>
<evidence type="ECO:0000313" key="2">
    <source>
        <dbReference type="EMBL" id="AEH03495.1"/>
    </source>
</evidence>
<name>F8SJV0_BPPA3</name>
<evidence type="ECO:0000256" key="1">
    <source>
        <dbReference type="SAM" id="Phobius"/>
    </source>
</evidence>
<evidence type="ECO:0000313" key="3">
    <source>
        <dbReference type="Proteomes" id="UP000008388"/>
    </source>
</evidence>
<dbReference type="GeneID" id="26643600"/>
<proteinExistence type="predicted"/>